<evidence type="ECO:0000256" key="4">
    <source>
        <dbReference type="ARBA" id="ARBA00022679"/>
    </source>
</evidence>
<feature type="transmembrane region" description="Helical" evidence="9">
    <location>
        <begin position="324"/>
        <end position="346"/>
    </location>
</feature>
<name>A0ABV1VQI9_9ACTN</name>
<protein>
    <submittedName>
        <fullName evidence="12">Glycosyltransferase family 39 protein</fullName>
        <ecNumber evidence="12">2.4.-.-</ecNumber>
    </submittedName>
</protein>
<feature type="transmembrane region" description="Helical" evidence="9">
    <location>
        <begin position="471"/>
        <end position="490"/>
    </location>
</feature>
<evidence type="ECO:0000256" key="8">
    <source>
        <dbReference type="SAM" id="MobiDB-lite"/>
    </source>
</evidence>
<keyword evidence="13" id="KW-1185">Reference proteome</keyword>
<evidence type="ECO:0000259" key="10">
    <source>
        <dbReference type="Pfam" id="PF13231"/>
    </source>
</evidence>
<accession>A0ABV1VQI9</accession>
<evidence type="ECO:0000256" key="6">
    <source>
        <dbReference type="ARBA" id="ARBA00022989"/>
    </source>
</evidence>
<dbReference type="RefSeq" id="WP_350725513.1">
    <property type="nucleotide sequence ID" value="NZ_JBEPCO010000071.1"/>
</dbReference>
<evidence type="ECO:0000313" key="12">
    <source>
        <dbReference type="EMBL" id="MER6908734.1"/>
    </source>
</evidence>
<feature type="region of interest" description="Disordered" evidence="8">
    <location>
        <begin position="569"/>
        <end position="589"/>
    </location>
</feature>
<evidence type="ECO:0000256" key="5">
    <source>
        <dbReference type="ARBA" id="ARBA00022692"/>
    </source>
</evidence>
<keyword evidence="7 9" id="KW-0472">Membrane</keyword>
<keyword evidence="3 12" id="KW-0328">Glycosyltransferase</keyword>
<feature type="transmembrane region" description="Helical" evidence="9">
    <location>
        <begin position="31"/>
        <end position="50"/>
    </location>
</feature>
<dbReference type="EC" id="2.4.-.-" evidence="12"/>
<dbReference type="Pfam" id="PF13231">
    <property type="entry name" value="PMT_2"/>
    <property type="match status" value="1"/>
</dbReference>
<evidence type="ECO:0000256" key="9">
    <source>
        <dbReference type="SAM" id="Phobius"/>
    </source>
</evidence>
<feature type="compositionally biased region" description="Polar residues" evidence="8">
    <location>
        <begin position="1"/>
        <end position="13"/>
    </location>
</feature>
<feature type="transmembrane region" description="Helical" evidence="9">
    <location>
        <begin position="105"/>
        <end position="125"/>
    </location>
</feature>
<dbReference type="PANTHER" id="PTHR33908">
    <property type="entry name" value="MANNOSYLTRANSFERASE YKCB-RELATED"/>
    <property type="match status" value="1"/>
</dbReference>
<evidence type="ECO:0000259" key="11">
    <source>
        <dbReference type="Pfam" id="PF24878"/>
    </source>
</evidence>
<feature type="transmembrane region" description="Helical" evidence="9">
    <location>
        <begin position="446"/>
        <end position="464"/>
    </location>
</feature>
<evidence type="ECO:0000256" key="7">
    <source>
        <dbReference type="ARBA" id="ARBA00023136"/>
    </source>
</evidence>
<keyword evidence="2" id="KW-1003">Cell membrane</keyword>
<dbReference type="InterPro" id="IPR038731">
    <property type="entry name" value="RgtA/B/C-like"/>
</dbReference>
<dbReference type="Pfam" id="PF24878">
    <property type="entry name" value="YkcB_C"/>
    <property type="match status" value="1"/>
</dbReference>
<evidence type="ECO:0000256" key="1">
    <source>
        <dbReference type="ARBA" id="ARBA00004651"/>
    </source>
</evidence>
<gene>
    <name evidence="12" type="ORF">ABT322_34405</name>
</gene>
<reference evidence="12 13" key="1">
    <citation type="submission" date="2024-06" db="EMBL/GenBank/DDBJ databases">
        <title>The Natural Products Discovery Center: Release of the First 8490 Sequenced Strains for Exploring Actinobacteria Biosynthetic Diversity.</title>
        <authorList>
            <person name="Kalkreuter E."/>
            <person name="Kautsar S.A."/>
            <person name="Yang D."/>
            <person name="Bader C.D."/>
            <person name="Teijaro C.N."/>
            <person name="Fluegel L."/>
            <person name="Davis C.M."/>
            <person name="Simpson J.R."/>
            <person name="Lauterbach L."/>
            <person name="Steele A.D."/>
            <person name="Gui C."/>
            <person name="Meng S."/>
            <person name="Li G."/>
            <person name="Viehrig K."/>
            <person name="Ye F."/>
            <person name="Su P."/>
            <person name="Kiefer A.F."/>
            <person name="Nichols A."/>
            <person name="Cepeda A.J."/>
            <person name="Yan W."/>
            <person name="Fan B."/>
            <person name="Jiang Y."/>
            <person name="Adhikari A."/>
            <person name="Zheng C.-J."/>
            <person name="Schuster L."/>
            <person name="Cowan T.M."/>
            <person name="Smanski M.J."/>
            <person name="Chevrette M.G."/>
            <person name="De Carvalho L.P.S."/>
            <person name="Shen B."/>
        </authorList>
    </citation>
    <scope>NUCLEOTIDE SEQUENCE [LARGE SCALE GENOMIC DNA]</scope>
    <source>
        <strain evidence="12 13">NPDC000632</strain>
    </source>
</reference>
<sequence>MSSVTHGSPSVTASPPDPVPFVRNDRSRTKAWALAGICGLAGLLYLWLIGSSNYGNAYYSAAVRSMTESPTNFLFGAADPYGAVSVDKPPLALWPQAASVAVFGYHSWSMLLPQAVEGVVTVFLLHRTVRLWAGERVALLAALILSLTPITVAINRDNNTDSLLMMLLVAAAYSFTRSIHAGTDRGRTKWLLLCAFFVGCGFTAKMLQAWIIVPVLALAFLLSSTSPVRRRINDVLAAGAVLVVSSFWWPALHDLWPGDKPYMGGSTDGSAFQLVFGYNGFGALFGTGQQPGGSGINVPLAMVGLSGGMPGVTRMFSAEVGDQISWLLPLSLLVLTVVGAAGYRRLWFEAPGDAVQRAGWLLWGGWLVLVGGVFSFTQGIFNTYYTTMLAPAIAAVSAAGIALLWRKYCRPDGWQWMLLPAAVALTALWAFVLVSRDTSWHGWTRWAALGLAAFAVLVLVVAKLSPGRRPLGHAGLVVGAAAVLLSPAVWSVGTAAVAADNGGFPTAGPPNNAFSALLRGELPDGMMPPAGMPPGGGQMPEGMELPPGLQLPEGAQMPGGMQMPDGVPASGEDTAASSGVRSGKGFGGSDLSAGNRRILEYAERHSGGAGVTLAVEGGGLASSSFIIETGAPVVGMGGFLGADDSPTVDQLSEWVDRGDLRFVLTAHPGKARLGGMAGMGGSVQQKRLVWVRENCRLVDPGAYGGEPFDEKQAQLPVPGFSDAALYRCGA</sequence>
<dbReference type="InterPro" id="IPR056785">
    <property type="entry name" value="YkcA/B-like_C"/>
</dbReference>
<feature type="transmembrane region" description="Helical" evidence="9">
    <location>
        <begin position="210"/>
        <end position="228"/>
    </location>
</feature>
<organism evidence="12 13">
    <name type="scientific">Streptomyces flaveolus</name>
    <dbReference type="NCBI Taxonomy" id="67297"/>
    <lineage>
        <taxon>Bacteria</taxon>
        <taxon>Bacillati</taxon>
        <taxon>Actinomycetota</taxon>
        <taxon>Actinomycetes</taxon>
        <taxon>Kitasatosporales</taxon>
        <taxon>Streptomycetaceae</taxon>
        <taxon>Streptomyces</taxon>
    </lineage>
</organism>
<dbReference type="GO" id="GO:0016757">
    <property type="term" value="F:glycosyltransferase activity"/>
    <property type="evidence" value="ECO:0007669"/>
    <property type="project" value="UniProtKB-KW"/>
</dbReference>
<dbReference type="EMBL" id="JBEPCV010000050">
    <property type="protein sequence ID" value="MER6908734.1"/>
    <property type="molecule type" value="Genomic_DNA"/>
</dbReference>
<evidence type="ECO:0000313" key="13">
    <source>
        <dbReference type="Proteomes" id="UP001490330"/>
    </source>
</evidence>
<feature type="domain" description="Putative mannosyltransferase YkcA/B-like C-terminal" evidence="11">
    <location>
        <begin position="599"/>
        <end position="694"/>
    </location>
</feature>
<keyword evidence="5 9" id="KW-0812">Transmembrane</keyword>
<feature type="domain" description="Glycosyltransferase RgtA/B/C/D-like" evidence="10">
    <location>
        <begin position="87"/>
        <end position="248"/>
    </location>
</feature>
<feature type="region of interest" description="Disordered" evidence="8">
    <location>
        <begin position="1"/>
        <end position="22"/>
    </location>
</feature>
<dbReference type="Proteomes" id="UP001490330">
    <property type="component" value="Unassembled WGS sequence"/>
</dbReference>
<keyword evidence="4 12" id="KW-0808">Transferase</keyword>
<dbReference type="InterPro" id="IPR050297">
    <property type="entry name" value="LipidA_mod_glycosyltrf_83"/>
</dbReference>
<feature type="transmembrane region" description="Helical" evidence="9">
    <location>
        <begin position="235"/>
        <end position="252"/>
    </location>
</feature>
<feature type="transmembrane region" description="Helical" evidence="9">
    <location>
        <begin position="358"/>
        <end position="377"/>
    </location>
</feature>
<evidence type="ECO:0000256" key="3">
    <source>
        <dbReference type="ARBA" id="ARBA00022676"/>
    </source>
</evidence>
<dbReference type="PANTHER" id="PTHR33908:SF3">
    <property type="entry name" value="UNDECAPRENYL PHOSPHATE-ALPHA-4-AMINO-4-DEOXY-L-ARABINOSE ARABINOSYL TRANSFERASE"/>
    <property type="match status" value="1"/>
</dbReference>
<comment type="caution">
    <text evidence="12">The sequence shown here is derived from an EMBL/GenBank/DDBJ whole genome shotgun (WGS) entry which is preliminary data.</text>
</comment>
<feature type="transmembrane region" description="Helical" evidence="9">
    <location>
        <begin position="137"/>
        <end position="154"/>
    </location>
</feature>
<comment type="subcellular location">
    <subcellularLocation>
        <location evidence="1">Cell membrane</location>
        <topology evidence="1">Multi-pass membrane protein</topology>
    </subcellularLocation>
</comment>
<proteinExistence type="predicted"/>
<feature type="transmembrane region" description="Helical" evidence="9">
    <location>
        <begin position="416"/>
        <end position="434"/>
    </location>
</feature>
<keyword evidence="6 9" id="KW-1133">Transmembrane helix</keyword>
<evidence type="ECO:0000256" key="2">
    <source>
        <dbReference type="ARBA" id="ARBA00022475"/>
    </source>
</evidence>
<feature type="transmembrane region" description="Helical" evidence="9">
    <location>
        <begin position="383"/>
        <end position="404"/>
    </location>
</feature>